<reference evidence="2" key="1">
    <citation type="submission" date="2019-12" db="EMBL/GenBank/DDBJ databases">
        <title>Complete genome of Terracaulis silvestris 0127_4.</title>
        <authorList>
            <person name="Vieira S."/>
            <person name="Riedel T."/>
            <person name="Sproer C."/>
            <person name="Pascual J."/>
            <person name="Boedeker C."/>
            <person name="Overmann J."/>
        </authorList>
    </citation>
    <scope>NUCLEOTIDE SEQUENCE [LARGE SCALE GENOMIC DNA]</scope>
    <source>
        <strain evidence="2">0127_4</strain>
    </source>
</reference>
<name>A0A6I6ML54_9CAUL</name>
<accession>A0A6I6ML54</accession>
<gene>
    <name evidence="1" type="ORF">DSM104635_00720</name>
</gene>
<evidence type="ECO:0000313" key="1">
    <source>
        <dbReference type="EMBL" id="QGZ93906.1"/>
    </source>
</evidence>
<dbReference type="AlphaFoldDB" id="A0A6I6ML54"/>
<evidence type="ECO:0000313" key="2">
    <source>
        <dbReference type="Proteomes" id="UP000431269"/>
    </source>
</evidence>
<proteinExistence type="predicted"/>
<sequence>MNDPKTPRQYAAASAPDVVARLRHTIEANETARIVLSDSLGALGKSLDMHLGQIDEHLKQLIADIEGRPR</sequence>
<dbReference type="Proteomes" id="UP000431269">
    <property type="component" value="Chromosome"/>
</dbReference>
<dbReference type="KEGG" id="tsv:DSM104635_00720"/>
<dbReference type="EMBL" id="CP047045">
    <property type="protein sequence ID" value="QGZ93906.1"/>
    <property type="molecule type" value="Genomic_DNA"/>
</dbReference>
<protein>
    <submittedName>
        <fullName evidence="1">Uncharacterized protein</fullName>
    </submittedName>
</protein>
<keyword evidence="2" id="KW-1185">Reference proteome</keyword>
<dbReference type="RefSeq" id="WP_158764888.1">
    <property type="nucleotide sequence ID" value="NZ_CP047045.1"/>
</dbReference>
<organism evidence="1 2">
    <name type="scientific">Terricaulis silvestris</name>
    <dbReference type="NCBI Taxonomy" id="2686094"/>
    <lineage>
        <taxon>Bacteria</taxon>
        <taxon>Pseudomonadati</taxon>
        <taxon>Pseudomonadota</taxon>
        <taxon>Alphaproteobacteria</taxon>
        <taxon>Caulobacterales</taxon>
        <taxon>Caulobacteraceae</taxon>
        <taxon>Terricaulis</taxon>
    </lineage>
</organism>